<dbReference type="AlphaFoldDB" id="E6N8E4"/>
<dbReference type="EMBL" id="AP011869">
    <property type="protein sequence ID" value="BAJ48591.1"/>
    <property type="molecule type" value="Genomic_DNA"/>
</dbReference>
<evidence type="ECO:0000313" key="4">
    <source>
        <dbReference type="EMBL" id="BAJ51299.1"/>
    </source>
</evidence>
<accession>E6N8E4</accession>
<keyword evidence="1" id="KW-0812">Transmembrane</keyword>
<dbReference type="Proteomes" id="UP000008120">
    <property type="component" value="Chromosome"/>
</dbReference>
<evidence type="ECO:0000256" key="1">
    <source>
        <dbReference type="SAM" id="Phobius"/>
    </source>
</evidence>
<name>E6N8E4_CALS0</name>
<dbReference type="BioCyc" id="CCAL311458:G131R-1469-MONOMER"/>
<feature type="transmembrane region" description="Helical" evidence="1">
    <location>
        <begin position="6"/>
        <end position="25"/>
    </location>
</feature>
<reference evidence="2 5" key="1">
    <citation type="journal article" date="2005" name="Environ. Microbiol.">
        <title>Genetic and functional properties of uncultivated thermophilic crenarchaeotes from a subsurface gold mine as revealed by analysis of genome fragments.</title>
        <authorList>
            <person name="Nunoura T."/>
            <person name="Hirayama H."/>
            <person name="Takami H."/>
            <person name="Oida H."/>
            <person name="Nishi S."/>
            <person name="Shimamura S."/>
            <person name="Suzuki Y."/>
            <person name="Inagaki F."/>
            <person name="Takai K."/>
            <person name="Nealson K.H."/>
            <person name="Horikoshi K."/>
        </authorList>
    </citation>
    <scope>NUCLEOTIDE SEQUENCE [LARGE SCALE GENOMIC DNA]</scope>
</reference>
<keyword evidence="1" id="KW-0472">Membrane</keyword>
<evidence type="ECO:0000313" key="3">
    <source>
        <dbReference type="EMBL" id="BAJ48591.1"/>
    </source>
</evidence>
<sequence>MSVYGLLVSFGITTLIILQFLGYFLNVYDAAATMAELNQSRRSSLKKLEPTITNVSGNNVYLSIQNYGPVDIPSKHIKVADLFIIYFNEDGVRRIRRLNFGETPGWQIIDVKLGESDEALDPMVLSPELEGVWNIGETIYINATLEEAVNSSQAILARFWVVTEN</sequence>
<evidence type="ECO:0000313" key="5">
    <source>
        <dbReference type="Proteomes" id="UP000008120"/>
    </source>
</evidence>
<dbReference type="EMBL" id="AP011868">
    <property type="protein sequence ID" value="BAJ48563.1"/>
    <property type="molecule type" value="Genomic_DNA"/>
</dbReference>
<dbReference type="KEGG" id="csu:CSUB_C1448"/>
<organism evidence="2 5">
    <name type="scientific">Caldiarchaeum subterraneum</name>
    <dbReference type="NCBI Taxonomy" id="311458"/>
    <lineage>
        <taxon>Archaea</taxon>
        <taxon>Nitrososphaerota</taxon>
        <taxon>Candidatus Caldarchaeales</taxon>
        <taxon>Candidatus Caldarchaeaceae</taxon>
        <taxon>Candidatus Caldarchaeum</taxon>
    </lineage>
</organism>
<evidence type="ECO:0000313" key="2">
    <source>
        <dbReference type="EMBL" id="BAJ48563.1"/>
    </source>
</evidence>
<dbReference type="STRING" id="311458.CSUB_C1448"/>
<gene>
    <name evidence="4" type="ORF">CSUB_C1448</name>
    <name evidence="2" type="ORF">HGMM_F04B03C29</name>
    <name evidence="3" type="ORF">HGMM_F30C12C09</name>
</gene>
<keyword evidence="1" id="KW-1133">Transmembrane helix</keyword>
<reference evidence="2 5" key="2">
    <citation type="journal article" date="2011" name="Nucleic Acids Res.">
        <title>Insights into the evolution of Archaea and eukaryotic protein modifier systems revealed by the genome of a novel archaeal group.</title>
        <authorList>
            <person name="Nunoura T."/>
            <person name="Takaki Y."/>
            <person name="Kakuta J."/>
            <person name="Nishi S."/>
            <person name="Sugahara J."/>
            <person name="Kazama H."/>
            <person name="Chee G."/>
            <person name="Hattori M."/>
            <person name="Kanai A."/>
            <person name="Atomi H."/>
            <person name="Takai K."/>
            <person name="Takami H."/>
        </authorList>
    </citation>
    <scope>NUCLEOTIDE SEQUENCE [LARGE SCALE GENOMIC DNA]</scope>
</reference>
<proteinExistence type="predicted"/>
<dbReference type="EMBL" id="BA000048">
    <property type="protein sequence ID" value="BAJ51299.1"/>
    <property type="molecule type" value="Genomic_DNA"/>
</dbReference>
<protein>
    <submittedName>
        <fullName evidence="2">Uncharacterized protein</fullName>
    </submittedName>
</protein>